<evidence type="ECO:0008006" key="3">
    <source>
        <dbReference type="Google" id="ProtNLM"/>
    </source>
</evidence>
<organism evidence="1 2">
    <name type="scientific">Eumeta variegata</name>
    <name type="common">Bagworm moth</name>
    <name type="synonym">Eumeta japonica</name>
    <dbReference type="NCBI Taxonomy" id="151549"/>
    <lineage>
        <taxon>Eukaryota</taxon>
        <taxon>Metazoa</taxon>
        <taxon>Ecdysozoa</taxon>
        <taxon>Arthropoda</taxon>
        <taxon>Hexapoda</taxon>
        <taxon>Insecta</taxon>
        <taxon>Pterygota</taxon>
        <taxon>Neoptera</taxon>
        <taxon>Endopterygota</taxon>
        <taxon>Lepidoptera</taxon>
        <taxon>Glossata</taxon>
        <taxon>Ditrysia</taxon>
        <taxon>Tineoidea</taxon>
        <taxon>Psychidae</taxon>
        <taxon>Oiketicinae</taxon>
        <taxon>Eumeta</taxon>
    </lineage>
</organism>
<dbReference type="InterPro" id="IPR036397">
    <property type="entry name" value="RNaseH_sf"/>
</dbReference>
<dbReference type="OrthoDB" id="10017160at2759"/>
<dbReference type="AlphaFoldDB" id="A0A4C1UTZ1"/>
<dbReference type="Proteomes" id="UP000299102">
    <property type="component" value="Unassembled WGS sequence"/>
</dbReference>
<gene>
    <name evidence="1" type="ORF">EVAR_18388_1</name>
</gene>
<protein>
    <recommendedName>
        <fullName evidence="3">Mariner Mos1 transposase</fullName>
    </recommendedName>
</protein>
<comment type="caution">
    <text evidence="1">The sequence shown here is derived from an EMBL/GenBank/DDBJ whole genome shotgun (WGS) entry which is preliminary data.</text>
</comment>
<dbReference type="EMBL" id="BGZK01000226">
    <property type="protein sequence ID" value="GBP29908.1"/>
    <property type="molecule type" value="Genomic_DNA"/>
</dbReference>
<dbReference type="GO" id="GO:0003676">
    <property type="term" value="F:nucleic acid binding"/>
    <property type="evidence" value="ECO:0007669"/>
    <property type="project" value="InterPro"/>
</dbReference>
<proteinExistence type="predicted"/>
<reference evidence="1 2" key="1">
    <citation type="journal article" date="2019" name="Commun. Biol.">
        <title>The bagworm genome reveals a unique fibroin gene that provides high tensile strength.</title>
        <authorList>
            <person name="Kono N."/>
            <person name="Nakamura H."/>
            <person name="Ohtoshi R."/>
            <person name="Tomita M."/>
            <person name="Numata K."/>
            <person name="Arakawa K."/>
        </authorList>
    </citation>
    <scope>NUCLEOTIDE SEQUENCE [LARGE SCALE GENOMIC DNA]</scope>
</reference>
<evidence type="ECO:0000313" key="1">
    <source>
        <dbReference type="EMBL" id="GBP29908.1"/>
    </source>
</evidence>
<evidence type="ECO:0000313" key="2">
    <source>
        <dbReference type="Proteomes" id="UP000299102"/>
    </source>
</evidence>
<sequence>MWVYGDEPKPSKMARERSASKRMIALFNRTGHVATVTLENCRTVLLTNARSYWLTPKNNCKRRIVLHHDNASSKTDEQTNKFSEEKNVKLMSNPAYSPDLAPCDFVLFAKN</sequence>
<name>A0A4C1UTZ1_EUMVA</name>
<dbReference type="Gene3D" id="3.30.420.10">
    <property type="entry name" value="Ribonuclease H-like superfamily/Ribonuclease H"/>
    <property type="match status" value="1"/>
</dbReference>
<accession>A0A4C1UTZ1</accession>
<keyword evidence="2" id="KW-1185">Reference proteome</keyword>